<dbReference type="PROSITE" id="PS01124">
    <property type="entry name" value="HTH_ARAC_FAMILY_2"/>
    <property type="match status" value="1"/>
</dbReference>
<keyword evidence="3" id="KW-1133">Transmembrane helix</keyword>
<keyword evidence="3" id="KW-0812">Transmembrane</keyword>
<sequence length="556" mass="64732">MQLRIYMVSIFILASVLGYGQKFEVPDSLKSFTYLELERRFFDTETNREVSKQYANGYLQKSKKEDDSLNIAKGFYFKAIISEENKALSLTDSILKYSENLIHHEFPAQGYIEKGMQFFYLSRYDEALQNYIKAQEIALDRNNKFQLFKIKHCIGLLKNSTKNRQEALEIFKQNIDSFDFDLDRIEHKRQYVRSLFALANSYNVNKNIDSAEIINTRGIKQSLKLKSKFMYPAFLISYGATMNLKGQDDKALDSLLKGSRLLQNRKSSIASIYLMISKIHGKRKDYPMYTKYLKKVDSLFETHNPQGMRQASAAYDALIKYYRKNKDLSNQLIYMNKLIAIDSIINRKSKNVANNIIKNYDAKVLISEKEKIIKSLEKENTKISYQNIIVTIFLGLSLLGTGYYYHRQRLYKKRFLKLLEGKANNNQKKDDSNYSPPGSSSINKETLDKLLDKLQQFEEKQGYLQQGLNTKDLAKSFGSNSSYLSKVVNTFKEKSFTQYINDLRIDFVVDKLLEDTRFRKYTVKAIAQEIGFNNAEAFAKAFYKKPGFILRILLRS</sequence>
<evidence type="ECO:0000313" key="6">
    <source>
        <dbReference type="Proteomes" id="UP001327027"/>
    </source>
</evidence>
<dbReference type="SUPFAM" id="SSF48452">
    <property type="entry name" value="TPR-like"/>
    <property type="match status" value="1"/>
</dbReference>
<feature type="repeat" description="TPR" evidence="2">
    <location>
        <begin position="108"/>
        <end position="141"/>
    </location>
</feature>
<dbReference type="PROSITE" id="PS50005">
    <property type="entry name" value="TPR"/>
    <property type="match status" value="1"/>
</dbReference>
<evidence type="ECO:0000313" key="5">
    <source>
        <dbReference type="EMBL" id="MEB3347408.1"/>
    </source>
</evidence>
<dbReference type="RefSeq" id="WP_324181434.1">
    <property type="nucleotide sequence ID" value="NZ_BAABAW010000014.1"/>
</dbReference>
<organism evidence="5 6">
    <name type="scientific">Aquimarina gracilis</name>
    <dbReference type="NCBI Taxonomy" id="874422"/>
    <lineage>
        <taxon>Bacteria</taxon>
        <taxon>Pseudomonadati</taxon>
        <taxon>Bacteroidota</taxon>
        <taxon>Flavobacteriia</taxon>
        <taxon>Flavobacteriales</taxon>
        <taxon>Flavobacteriaceae</taxon>
        <taxon>Aquimarina</taxon>
    </lineage>
</organism>
<keyword evidence="2" id="KW-0802">TPR repeat</keyword>
<feature type="domain" description="HTH araC/xylS-type" evidence="4">
    <location>
        <begin position="448"/>
        <end position="556"/>
    </location>
</feature>
<dbReference type="EMBL" id="JAYKLX010000009">
    <property type="protein sequence ID" value="MEB3347408.1"/>
    <property type="molecule type" value="Genomic_DNA"/>
</dbReference>
<keyword evidence="1" id="KW-0238">DNA-binding</keyword>
<reference evidence="5 6" key="1">
    <citation type="journal article" date="2013" name="Int. J. Syst. Evol. Microbiol.">
        <title>Aquimarina gracilis sp. nov., isolated from the gut microflora of a mussel, Mytilus coruscus, and emended description of Aquimarina spongiae.</title>
        <authorList>
            <person name="Park S.C."/>
            <person name="Choe H.N."/>
            <person name="Baik K.S."/>
            <person name="Seong C.N."/>
        </authorList>
    </citation>
    <scope>NUCLEOTIDE SEQUENCE [LARGE SCALE GENOMIC DNA]</scope>
    <source>
        <strain evidence="5 6">PSC32</strain>
    </source>
</reference>
<keyword evidence="6" id="KW-1185">Reference proteome</keyword>
<dbReference type="Gene3D" id="1.25.40.10">
    <property type="entry name" value="Tetratricopeptide repeat domain"/>
    <property type="match status" value="1"/>
</dbReference>
<dbReference type="InterPro" id="IPR019734">
    <property type="entry name" value="TPR_rpt"/>
</dbReference>
<dbReference type="SMART" id="SM00342">
    <property type="entry name" value="HTH_ARAC"/>
    <property type="match status" value="1"/>
</dbReference>
<accession>A0ABU5ZZU4</accession>
<feature type="transmembrane region" description="Helical" evidence="3">
    <location>
        <begin position="385"/>
        <end position="405"/>
    </location>
</feature>
<dbReference type="PANTHER" id="PTHR43280">
    <property type="entry name" value="ARAC-FAMILY TRANSCRIPTIONAL REGULATOR"/>
    <property type="match status" value="1"/>
</dbReference>
<evidence type="ECO:0000256" key="3">
    <source>
        <dbReference type="SAM" id="Phobius"/>
    </source>
</evidence>
<dbReference type="Gene3D" id="1.10.10.60">
    <property type="entry name" value="Homeodomain-like"/>
    <property type="match status" value="2"/>
</dbReference>
<evidence type="ECO:0000256" key="2">
    <source>
        <dbReference type="PROSITE-ProRule" id="PRU00339"/>
    </source>
</evidence>
<protein>
    <submittedName>
        <fullName evidence="5">Helix-turn-helix domain-containing protein</fullName>
    </submittedName>
</protein>
<evidence type="ECO:0000259" key="4">
    <source>
        <dbReference type="PROSITE" id="PS01124"/>
    </source>
</evidence>
<dbReference type="Pfam" id="PF12833">
    <property type="entry name" value="HTH_18"/>
    <property type="match status" value="1"/>
</dbReference>
<evidence type="ECO:0000256" key="1">
    <source>
        <dbReference type="ARBA" id="ARBA00023125"/>
    </source>
</evidence>
<name>A0ABU5ZZU4_9FLAO</name>
<dbReference type="InterPro" id="IPR011990">
    <property type="entry name" value="TPR-like_helical_dom_sf"/>
</dbReference>
<dbReference type="InterPro" id="IPR018060">
    <property type="entry name" value="HTH_AraC"/>
</dbReference>
<dbReference type="PANTHER" id="PTHR43280:SF2">
    <property type="entry name" value="HTH-TYPE TRANSCRIPTIONAL REGULATOR EXSA"/>
    <property type="match status" value="1"/>
</dbReference>
<comment type="caution">
    <text evidence="5">The sequence shown here is derived from an EMBL/GenBank/DDBJ whole genome shotgun (WGS) entry which is preliminary data.</text>
</comment>
<proteinExistence type="predicted"/>
<dbReference type="Proteomes" id="UP001327027">
    <property type="component" value="Unassembled WGS sequence"/>
</dbReference>
<keyword evidence="3" id="KW-0472">Membrane</keyword>
<gene>
    <name evidence="5" type="ORF">U6A24_18175</name>
</gene>